<protein>
    <recommendedName>
        <fullName evidence="3">F-box domain-containing protein</fullName>
    </recommendedName>
</protein>
<accession>A0A9P7K8A2</accession>
<dbReference type="EMBL" id="JABCKV010001652">
    <property type="protein sequence ID" value="KAG5639929.1"/>
    <property type="molecule type" value="Genomic_DNA"/>
</dbReference>
<gene>
    <name evidence="1" type="ORF">DXG03_002330</name>
</gene>
<keyword evidence="2" id="KW-1185">Reference proteome</keyword>
<sequence length="366" mass="41505">SHLIPDFIHLTLWGPSPINRLPVELVMEIFVFSLRDFAGDPGLISTRASRKFRDRLSLSPGASSDPMILAQVCRRWRYIALSMPRLWTKMRIKSYSHSHHVPLVQTWLQRSANLPLDISLHELNRSEKTLPITVGILSLLIGQAHRWKSIDFSFSHGVPWVLLNTLESSSLRILESAEIMSCDDDFLDFVEAILPSLEKTWSIIHGAPSLHKGKWELHYLYHRLWDVPWNQLTSIDISVSIGTLLDLLPSYYSEQSEAYLLQTLASPAFQSVDNLSVNSTLSPMTGLVPFLTIRDGHIALPRLQKLDIAKCEAPPGAYLQMVRSRQSRGGNSSTLRDVRIPIHGRDQDERNGFKELAAEGMLVQFR</sequence>
<evidence type="ECO:0008006" key="3">
    <source>
        <dbReference type="Google" id="ProtNLM"/>
    </source>
</evidence>
<feature type="non-terminal residue" evidence="1">
    <location>
        <position position="366"/>
    </location>
</feature>
<evidence type="ECO:0000313" key="1">
    <source>
        <dbReference type="EMBL" id="KAG5639929.1"/>
    </source>
</evidence>
<reference evidence="1" key="2">
    <citation type="submission" date="2021-10" db="EMBL/GenBank/DDBJ databases">
        <title>Phylogenomics reveals ancestral predisposition of the termite-cultivated fungus Termitomyces towards a domesticated lifestyle.</title>
        <authorList>
            <person name="Auxier B."/>
            <person name="Grum-Grzhimaylo A."/>
            <person name="Cardenas M.E."/>
            <person name="Lodge J.D."/>
            <person name="Laessoe T."/>
            <person name="Pedersen O."/>
            <person name="Smith M.E."/>
            <person name="Kuyper T.W."/>
            <person name="Franco-Molano E.A."/>
            <person name="Baroni T.J."/>
            <person name="Aanen D.K."/>
        </authorList>
    </citation>
    <scope>NUCLEOTIDE SEQUENCE</scope>
    <source>
        <strain evidence="1">AP01</strain>
        <tissue evidence="1">Mycelium</tissue>
    </source>
</reference>
<comment type="caution">
    <text evidence="1">The sequence shown here is derived from an EMBL/GenBank/DDBJ whole genome shotgun (WGS) entry which is preliminary data.</text>
</comment>
<evidence type="ECO:0000313" key="2">
    <source>
        <dbReference type="Proteomes" id="UP000775547"/>
    </source>
</evidence>
<dbReference type="Proteomes" id="UP000775547">
    <property type="component" value="Unassembled WGS sequence"/>
</dbReference>
<dbReference type="SUPFAM" id="SSF81383">
    <property type="entry name" value="F-box domain"/>
    <property type="match status" value="1"/>
</dbReference>
<proteinExistence type="predicted"/>
<dbReference type="InterPro" id="IPR036047">
    <property type="entry name" value="F-box-like_dom_sf"/>
</dbReference>
<dbReference type="Gene3D" id="1.20.1280.50">
    <property type="match status" value="1"/>
</dbReference>
<dbReference type="AlphaFoldDB" id="A0A9P7K8A2"/>
<reference evidence="1" key="1">
    <citation type="submission" date="2020-07" db="EMBL/GenBank/DDBJ databases">
        <authorList>
            <person name="Nieuwenhuis M."/>
            <person name="Van De Peppel L.J.J."/>
        </authorList>
    </citation>
    <scope>NUCLEOTIDE SEQUENCE</scope>
    <source>
        <strain evidence="1">AP01</strain>
        <tissue evidence="1">Mycelium</tissue>
    </source>
</reference>
<organism evidence="1 2">
    <name type="scientific">Asterophora parasitica</name>
    <dbReference type="NCBI Taxonomy" id="117018"/>
    <lineage>
        <taxon>Eukaryota</taxon>
        <taxon>Fungi</taxon>
        <taxon>Dikarya</taxon>
        <taxon>Basidiomycota</taxon>
        <taxon>Agaricomycotina</taxon>
        <taxon>Agaricomycetes</taxon>
        <taxon>Agaricomycetidae</taxon>
        <taxon>Agaricales</taxon>
        <taxon>Tricholomatineae</taxon>
        <taxon>Lyophyllaceae</taxon>
        <taxon>Asterophora</taxon>
    </lineage>
</organism>
<name>A0A9P7K8A2_9AGAR</name>
<dbReference type="OrthoDB" id="3055769at2759"/>